<organism evidence="3 4">
    <name type="scientific">Pyronema omphalodes (strain CBS 100304)</name>
    <name type="common">Pyronema confluens</name>
    <dbReference type="NCBI Taxonomy" id="1076935"/>
    <lineage>
        <taxon>Eukaryota</taxon>
        <taxon>Fungi</taxon>
        <taxon>Dikarya</taxon>
        <taxon>Ascomycota</taxon>
        <taxon>Pezizomycotina</taxon>
        <taxon>Pezizomycetes</taxon>
        <taxon>Pezizales</taxon>
        <taxon>Pyronemataceae</taxon>
        <taxon>Pyronema</taxon>
    </lineage>
</organism>
<accession>U4L2M7</accession>
<feature type="signal peptide" evidence="2">
    <location>
        <begin position="1"/>
        <end position="19"/>
    </location>
</feature>
<feature type="compositionally biased region" description="Basic and acidic residues" evidence="1">
    <location>
        <begin position="48"/>
        <end position="68"/>
    </location>
</feature>
<name>U4L2M7_PYROM</name>
<dbReference type="OrthoDB" id="5382810at2759"/>
<evidence type="ECO:0000313" key="3">
    <source>
        <dbReference type="EMBL" id="CCX09625.1"/>
    </source>
</evidence>
<keyword evidence="4" id="KW-1185">Reference proteome</keyword>
<sequence length="125" mass="13546">MNLLTIFTLLSSLFLLVSSLSEPTESQSSTYGQTSEHGPSHPGNHSHSSPDHPRPPRDPRTFRLRADTKAPAPINTLGFVTTGLGFSRTPGAPWRGFIEPYGNRTEPGQEGWGKLHDAMAPGNIV</sequence>
<feature type="chain" id="PRO_5004651245" evidence="2">
    <location>
        <begin position="20"/>
        <end position="125"/>
    </location>
</feature>
<dbReference type="AlphaFoldDB" id="U4L2M7"/>
<feature type="compositionally biased region" description="Low complexity" evidence="1">
    <location>
        <begin position="24"/>
        <end position="47"/>
    </location>
</feature>
<reference evidence="3 4" key="1">
    <citation type="journal article" date="2013" name="PLoS Genet.">
        <title>The genome and development-dependent transcriptomes of Pyronema confluens: a window into fungal evolution.</title>
        <authorList>
            <person name="Traeger S."/>
            <person name="Altegoer F."/>
            <person name="Freitag M."/>
            <person name="Gabaldon T."/>
            <person name="Kempken F."/>
            <person name="Kumar A."/>
            <person name="Marcet-Houben M."/>
            <person name="Poggeler S."/>
            <person name="Stajich J.E."/>
            <person name="Nowrousian M."/>
        </authorList>
    </citation>
    <scope>NUCLEOTIDE SEQUENCE [LARGE SCALE GENOMIC DNA]</scope>
    <source>
        <strain evidence="4">CBS 100304</strain>
        <tissue evidence="3">Vegetative mycelium</tissue>
    </source>
</reference>
<proteinExistence type="predicted"/>
<evidence type="ECO:0000313" key="4">
    <source>
        <dbReference type="Proteomes" id="UP000018144"/>
    </source>
</evidence>
<feature type="region of interest" description="Disordered" evidence="1">
    <location>
        <begin position="24"/>
        <end position="68"/>
    </location>
</feature>
<keyword evidence="2" id="KW-0732">Signal</keyword>
<evidence type="ECO:0000256" key="2">
    <source>
        <dbReference type="SAM" id="SignalP"/>
    </source>
</evidence>
<gene>
    <name evidence="3" type="ORF">PCON_09218</name>
</gene>
<dbReference type="EMBL" id="HF935477">
    <property type="protein sequence ID" value="CCX09625.1"/>
    <property type="molecule type" value="Genomic_DNA"/>
</dbReference>
<evidence type="ECO:0000256" key="1">
    <source>
        <dbReference type="SAM" id="MobiDB-lite"/>
    </source>
</evidence>
<protein>
    <submittedName>
        <fullName evidence="3">Uncharacterized protein</fullName>
    </submittedName>
</protein>
<dbReference type="Proteomes" id="UP000018144">
    <property type="component" value="Unassembled WGS sequence"/>
</dbReference>